<feature type="compositionally biased region" description="Basic residues" evidence="2">
    <location>
        <begin position="277"/>
        <end position="286"/>
    </location>
</feature>
<dbReference type="KEGG" id="psco:LY89DRAFT_732062"/>
<gene>
    <name evidence="3" type="ORF">LY89DRAFT_732062</name>
</gene>
<feature type="compositionally biased region" description="Polar residues" evidence="2">
    <location>
        <begin position="240"/>
        <end position="253"/>
    </location>
</feature>
<evidence type="ECO:0000313" key="3">
    <source>
        <dbReference type="EMBL" id="KUJ18503.1"/>
    </source>
</evidence>
<keyword evidence="4" id="KW-1185">Reference proteome</keyword>
<sequence length="286" mass="32442">MREPGEDISVGHMSTELAQRDKQLKYLSEQLAEKDKELQAQANKLTAQQAQLKNQSFEPAQLMWHDNPAAPLATEKLKDEIEDHKVYNRKLAQANKILKTQNETLDAEKEDLQNQLKTSNNNEDLLLLINRCRELKDEAETLRAENQLLTRAANNARFEADVQAEEERNIDQLFEGGIEQFDNNRIEMLMSRNRELKAANRGFKLELKARRSSMGAAFSGDLETDDEDDDELEMTGATGGSSTLHRQSQSSATRARPLGPAPPIPRTLPEGVVPVRAHLRHMHKRK</sequence>
<accession>A0A194XEA0</accession>
<name>A0A194XEA0_MOLSC</name>
<dbReference type="EMBL" id="KQ947412">
    <property type="protein sequence ID" value="KUJ18503.1"/>
    <property type="molecule type" value="Genomic_DNA"/>
</dbReference>
<proteinExistence type="predicted"/>
<evidence type="ECO:0000256" key="2">
    <source>
        <dbReference type="SAM" id="MobiDB-lite"/>
    </source>
</evidence>
<dbReference type="Proteomes" id="UP000070700">
    <property type="component" value="Unassembled WGS sequence"/>
</dbReference>
<evidence type="ECO:0000313" key="4">
    <source>
        <dbReference type="Proteomes" id="UP000070700"/>
    </source>
</evidence>
<dbReference type="AlphaFoldDB" id="A0A194XEA0"/>
<feature type="region of interest" description="Disordered" evidence="2">
    <location>
        <begin position="218"/>
        <end position="286"/>
    </location>
</feature>
<dbReference type="RefSeq" id="XP_018072858.1">
    <property type="nucleotide sequence ID" value="XM_018219642.1"/>
</dbReference>
<reference evidence="3 4" key="1">
    <citation type="submission" date="2015-10" db="EMBL/GenBank/DDBJ databases">
        <title>Full genome of DAOMC 229536 Phialocephala scopiformis, a fungal endophyte of spruce producing the potent anti-insectan compound rugulosin.</title>
        <authorList>
            <consortium name="DOE Joint Genome Institute"/>
            <person name="Walker A.K."/>
            <person name="Frasz S.L."/>
            <person name="Seifert K.A."/>
            <person name="Miller J.D."/>
            <person name="Mondo S.J."/>
            <person name="Labutti K."/>
            <person name="Lipzen A."/>
            <person name="Dockter R."/>
            <person name="Kennedy M."/>
            <person name="Grigoriev I.V."/>
            <person name="Spatafora J.W."/>
        </authorList>
    </citation>
    <scope>NUCLEOTIDE SEQUENCE [LARGE SCALE GENOMIC DNA]</scope>
    <source>
        <strain evidence="3 4">CBS 120377</strain>
    </source>
</reference>
<evidence type="ECO:0000256" key="1">
    <source>
        <dbReference type="SAM" id="Coils"/>
    </source>
</evidence>
<protein>
    <submittedName>
        <fullName evidence="3">Uncharacterized protein</fullName>
    </submittedName>
</protein>
<feature type="coiled-coil region" evidence="1">
    <location>
        <begin position="24"/>
        <end position="55"/>
    </location>
</feature>
<keyword evidence="1" id="KW-0175">Coiled coil</keyword>
<dbReference type="GeneID" id="28829368"/>
<organism evidence="3 4">
    <name type="scientific">Mollisia scopiformis</name>
    <name type="common">Conifer needle endophyte fungus</name>
    <name type="synonym">Phialocephala scopiformis</name>
    <dbReference type="NCBI Taxonomy" id="149040"/>
    <lineage>
        <taxon>Eukaryota</taxon>
        <taxon>Fungi</taxon>
        <taxon>Dikarya</taxon>
        <taxon>Ascomycota</taxon>
        <taxon>Pezizomycotina</taxon>
        <taxon>Leotiomycetes</taxon>
        <taxon>Helotiales</taxon>
        <taxon>Mollisiaceae</taxon>
        <taxon>Mollisia</taxon>
    </lineage>
</organism>
<feature type="compositionally biased region" description="Acidic residues" evidence="2">
    <location>
        <begin position="222"/>
        <end position="233"/>
    </location>
</feature>
<dbReference type="InParanoid" id="A0A194XEA0"/>
<feature type="coiled-coil region" evidence="1">
    <location>
        <begin position="88"/>
        <end position="159"/>
    </location>
</feature>